<proteinExistence type="predicted"/>
<dbReference type="AlphaFoldDB" id="A0A1P8K2K6"/>
<comment type="subcellular location">
    <subcellularLocation>
        <location evidence="1">Cell membrane</location>
        <topology evidence="1">Multi-pass membrane protein</topology>
    </subcellularLocation>
</comment>
<dbReference type="InterPro" id="IPR013762">
    <property type="entry name" value="Integrase-like_cat_sf"/>
</dbReference>
<sequence>MNDGFGPPPRSRAMRRRVVVFSAVFLVCALLSLAYTFSRPAVYQAGAKVQVTPQIRSAVNDAAAQQDNTQAFLVEMQVFTSRPLLEKVAARLKERGRQLGPADETDPVPMLQQMLTVDPLVGTNVAQIEAHGPERLLVADLVNTVIDVYREEQVRGGEEDSRRLLADAREEARVMDTRVAERRKAVEAFRLRADIVSAERDENQVLARLKGMGTSLAAANDREATAEGRLRAIEQAAAEGRLAPLSKDNPTLASMEQRLSQWREEWRALERQFTPNYLGMDPDARALKMRIDSLEQQIETERGKSLQNALAIAREELAGARAASKRLQQQAAEDRQSVQSFSRNFGEFKTMQDELDGLEKLRQAAQQRLMALEASENTRRPRVQVLERATTPESAWRPLYARDAAIGVAASLVLAFLAVWFVEFFNRVEAVPAAPSTVLVPQPWMPYPDPRLAPATSAAPLLARDLGAADAATDLPLLAQPLPRELHATEAEALLAAAAPQDQPLLACLLCGLRPAEIATLRAANVDLAAGTLVVAGDSRRVLPLPAAWLEAMQADKSADAWLFPGPDGAEMQPEDIEALVTSSAHDAHLVRPHEVTAETLRHTYIAHLVRQGLRFSELSRLVGRLSAEALNRLAALAPASQRVSLDAVETLLPGVRQWVASAAGSEA</sequence>
<keyword evidence="6" id="KW-0233">DNA recombination</keyword>
<dbReference type="PANTHER" id="PTHR32309">
    <property type="entry name" value="TYROSINE-PROTEIN KINASE"/>
    <property type="match status" value="1"/>
</dbReference>
<keyword evidence="7" id="KW-0175">Coiled coil</keyword>
<keyword evidence="5" id="KW-0472">Membrane</keyword>
<dbReference type="STRING" id="1842727.RD110_26110"/>
<evidence type="ECO:0000313" key="9">
    <source>
        <dbReference type="EMBL" id="APW40245.1"/>
    </source>
</evidence>
<dbReference type="Gene3D" id="1.10.443.10">
    <property type="entry name" value="Intergrase catalytic core"/>
    <property type="match status" value="1"/>
</dbReference>
<reference evidence="9 10" key="1">
    <citation type="submission" date="2017-01" db="EMBL/GenBank/DDBJ databases">
        <authorList>
            <person name="Mah S.A."/>
            <person name="Swanson W.J."/>
            <person name="Moy G.W."/>
            <person name="Vacquier V.D."/>
        </authorList>
    </citation>
    <scope>NUCLEOTIDE SEQUENCE [LARGE SCALE GENOMIC DNA]</scope>
    <source>
        <strain evidence="9 10">DCY110</strain>
    </source>
</reference>
<keyword evidence="2" id="KW-1003">Cell membrane</keyword>
<gene>
    <name evidence="9" type="ORF">RD110_26110</name>
</gene>
<evidence type="ECO:0000256" key="1">
    <source>
        <dbReference type="ARBA" id="ARBA00004651"/>
    </source>
</evidence>
<dbReference type="Pfam" id="PF00589">
    <property type="entry name" value="Phage_integrase"/>
    <property type="match status" value="1"/>
</dbReference>
<dbReference type="GO" id="GO:0015074">
    <property type="term" value="P:DNA integration"/>
    <property type="evidence" value="ECO:0007669"/>
    <property type="project" value="InterPro"/>
</dbReference>
<evidence type="ECO:0000256" key="3">
    <source>
        <dbReference type="ARBA" id="ARBA00022692"/>
    </source>
</evidence>
<feature type="coiled-coil region" evidence="7">
    <location>
        <begin position="216"/>
        <end position="375"/>
    </location>
</feature>
<dbReference type="PROSITE" id="PS51898">
    <property type="entry name" value="TYR_RECOMBINASE"/>
    <property type="match status" value="1"/>
</dbReference>
<dbReference type="InterPro" id="IPR050445">
    <property type="entry name" value="Bact_polysacc_biosynth/exp"/>
</dbReference>
<dbReference type="PANTHER" id="PTHR32309:SF31">
    <property type="entry name" value="CAPSULAR EXOPOLYSACCHARIDE FAMILY"/>
    <property type="match status" value="1"/>
</dbReference>
<evidence type="ECO:0000256" key="2">
    <source>
        <dbReference type="ARBA" id="ARBA00022475"/>
    </source>
</evidence>
<dbReference type="EMBL" id="CP019236">
    <property type="protein sequence ID" value="APW40245.1"/>
    <property type="molecule type" value="Genomic_DNA"/>
</dbReference>
<dbReference type="GO" id="GO:0006310">
    <property type="term" value="P:DNA recombination"/>
    <property type="evidence" value="ECO:0007669"/>
    <property type="project" value="UniProtKB-KW"/>
</dbReference>
<evidence type="ECO:0000256" key="7">
    <source>
        <dbReference type="SAM" id="Coils"/>
    </source>
</evidence>
<dbReference type="CDD" id="cd00397">
    <property type="entry name" value="DNA_BRE_C"/>
    <property type="match status" value="1"/>
</dbReference>
<dbReference type="InterPro" id="IPR002104">
    <property type="entry name" value="Integrase_catalytic"/>
</dbReference>
<dbReference type="Pfam" id="PF02706">
    <property type="entry name" value="Wzz"/>
    <property type="match status" value="1"/>
</dbReference>
<evidence type="ECO:0000259" key="8">
    <source>
        <dbReference type="PROSITE" id="PS51898"/>
    </source>
</evidence>
<dbReference type="GO" id="GO:0003677">
    <property type="term" value="F:DNA binding"/>
    <property type="evidence" value="ECO:0007669"/>
    <property type="project" value="InterPro"/>
</dbReference>
<feature type="domain" description="Tyr recombinase" evidence="8">
    <location>
        <begin position="481"/>
        <end position="647"/>
    </location>
</feature>
<keyword evidence="4" id="KW-1133">Transmembrane helix</keyword>
<accession>A0A1P8K2K6</accession>
<keyword evidence="3" id="KW-0812">Transmembrane</keyword>
<evidence type="ECO:0000256" key="4">
    <source>
        <dbReference type="ARBA" id="ARBA00022989"/>
    </source>
</evidence>
<dbReference type="InterPro" id="IPR011010">
    <property type="entry name" value="DNA_brk_join_enz"/>
</dbReference>
<keyword evidence="10" id="KW-1185">Reference proteome</keyword>
<evidence type="ECO:0000256" key="5">
    <source>
        <dbReference type="ARBA" id="ARBA00023136"/>
    </source>
</evidence>
<dbReference type="SUPFAM" id="SSF56349">
    <property type="entry name" value="DNA breaking-rejoining enzymes"/>
    <property type="match status" value="1"/>
</dbReference>
<protein>
    <recommendedName>
        <fullName evidence="8">Tyr recombinase domain-containing protein</fullName>
    </recommendedName>
</protein>
<evidence type="ECO:0000313" key="10">
    <source>
        <dbReference type="Proteomes" id="UP000186609"/>
    </source>
</evidence>
<dbReference type="Proteomes" id="UP000186609">
    <property type="component" value="Chromosome"/>
</dbReference>
<evidence type="ECO:0000256" key="6">
    <source>
        <dbReference type="ARBA" id="ARBA00023172"/>
    </source>
</evidence>
<organism evidence="9 10">
    <name type="scientific">Rhodoferax koreensis</name>
    <dbReference type="NCBI Taxonomy" id="1842727"/>
    <lineage>
        <taxon>Bacteria</taxon>
        <taxon>Pseudomonadati</taxon>
        <taxon>Pseudomonadota</taxon>
        <taxon>Betaproteobacteria</taxon>
        <taxon>Burkholderiales</taxon>
        <taxon>Comamonadaceae</taxon>
        <taxon>Rhodoferax</taxon>
    </lineage>
</organism>
<name>A0A1P8K2K6_9BURK</name>
<dbReference type="InterPro" id="IPR003856">
    <property type="entry name" value="LPS_length_determ_N"/>
</dbReference>
<dbReference type="KEGG" id="rhy:RD110_26110"/>
<dbReference type="GO" id="GO:0005886">
    <property type="term" value="C:plasma membrane"/>
    <property type="evidence" value="ECO:0007669"/>
    <property type="project" value="UniProtKB-SubCell"/>
</dbReference>